<dbReference type="InterPro" id="IPR017871">
    <property type="entry name" value="ABC_transporter-like_CS"/>
</dbReference>
<dbReference type="RefSeq" id="WP_398710939.1">
    <property type="nucleotide sequence ID" value="NZ_JBIRUI010000011.1"/>
</dbReference>
<name>A0ABW7UE18_9ACTN</name>
<dbReference type="InterPro" id="IPR003593">
    <property type="entry name" value="AAA+_ATPase"/>
</dbReference>
<evidence type="ECO:0000259" key="5">
    <source>
        <dbReference type="PROSITE" id="PS50893"/>
    </source>
</evidence>
<dbReference type="Proteomes" id="UP001611339">
    <property type="component" value="Unassembled WGS sequence"/>
</dbReference>
<evidence type="ECO:0000256" key="4">
    <source>
        <dbReference type="SAM" id="MobiDB-lite"/>
    </source>
</evidence>
<accession>A0ABW7UE18</accession>
<dbReference type="PANTHER" id="PTHR24220:SF685">
    <property type="entry name" value="ABC TRANSPORTER RELATED"/>
    <property type="match status" value="1"/>
</dbReference>
<dbReference type="PROSITE" id="PS50893">
    <property type="entry name" value="ABC_TRANSPORTER_2"/>
    <property type="match status" value="1"/>
</dbReference>
<protein>
    <submittedName>
        <fullName evidence="6">ABC transporter ATP-binding protein</fullName>
    </submittedName>
</protein>
<dbReference type="Gene3D" id="3.40.50.300">
    <property type="entry name" value="P-loop containing nucleotide triphosphate hydrolases"/>
    <property type="match status" value="1"/>
</dbReference>
<keyword evidence="3 6" id="KW-0067">ATP-binding</keyword>
<evidence type="ECO:0000256" key="1">
    <source>
        <dbReference type="ARBA" id="ARBA00022448"/>
    </source>
</evidence>
<evidence type="ECO:0000256" key="2">
    <source>
        <dbReference type="ARBA" id="ARBA00022741"/>
    </source>
</evidence>
<keyword evidence="2" id="KW-0547">Nucleotide-binding</keyword>
<reference evidence="6 7" key="1">
    <citation type="submission" date="2024-10" db="EMBL/GenBank/DDBJ databases">
        <title>The Natural Products Discovery Center: Release of the First 8490 Sequenced Strains for Exploring Actinobacteria Biosynthetic Diversity.</title>
        <authorList>
            <person name="Kalkreuter E."/>
            <person name="Kautsar S.A."/>
            <person name="Yang D."/>
            <person name="Bader C.D."/>
            <person name="Teijaro C.N."/>
            <person name="Fluegel L."/>
            <person name="Davis C.M."/>
            <person name="Simpson J.R."/>
            <person name="Lauterbach L."/>
            <person name="Steele A.D."/>
            <person name="Gui C."/>
            <person name="Meng S."/>
            <person name="Li G."/>
            <person name="Viehrig K."/>
            <person name="Ye F."/>
            <person name="Su P."/>
            <person name="Kiefer A.F."/>
            <person name="Nichols A."/>
            <person name="Cepeda A.J."/>
            <person name="Yan W."/>
            <person name="Fan B."/>
            <person name="Jiang Y."/>
            <person name="Adhikari A."/>
            <person name="Zheng C.-J."/>
            <person name="Schuster L."/>
            <person name="Cowan T.M."/>
            <person name="Smanski M.J."/>
            <person name="Chevrette M.G."/>
            <person name="De Carvalho L.P.S."/>
            <person name="Shen B."/>
        </authorList>
    </citation>
    <scope>NUCLEOTIDE SEQUENCE [LARGE SCALE GENOMIC DNA]</scope>
    <source>
        <strain evidence="6 7">NPDC020602</strain>
    </source>
</reference>
<dbReference type="PROSITE" id="PS00211">
    <property type="entry name" value="ABC_TRANSPORTER_1"/>
    <property type="match status" value="1"/>
</dbReference>
<keyword evidence="7" id="KW-1185">Reference proteome</keyword>
<feature type="domain" description="ABC transporter" evidence="5">
    <location>
        <begin position="22"/>
        <end position="261"/>
    </location>
</feature>
<dbReference type="InterPro" id="IPR015854">
    <property type="entry name" value="ABC_transpr_LolD-like"/>
</dbReference>
<dbReference type="InterPro" id="IPR017911">
    <property type="entry name" value="MacB-like_ATP-bd"/>
</dbReference>
<dbReference type="GO" id="GO:0005524">
    <property type="term" value="F:ATP binding"/>
    <property type="evidence" value="ECO:0007669"/>
    <property type="project" value="UniProtKB-KW"/>
</dbReference>
<organism evidence="6 7">
    <name type="scientific">Streptomyces litmocidini</name>
    <dbReference type="NCBI Taxonomy" id="67318"/>
    <lineage>
        <taxon>Bacteria</taxon>
        <taxon>Bacillati</taxon>
        <taxon>Actinomycetota</taxon>
        <taxon>Actinomycetes</taxon>
        <taxon>Kitasatosporales</taxon>
        <taxon>Streptomycetaceae</taxon>
        <taxon>Streptomyces</taxon>
    </lineage>
</organism>
<evidence type="ECO:0000256" key="3">
    <source>
        <dbReference type="ARBA" id="ARBA00022840"/>
    </source>
</evidence>
<comment type="caution">
    <text evidence="6">The sequence shown here is derived from an EMBL/GenBank/DDBJ whole genome shotgun (WGS) entry which is preliminary data.</text>
</comment>
<sequence>MRGQQEPAAVPPPRRSDGAPIVVVDDVHHSFGSGPQAVHALRGVSLEVRRGSLTALRGRSGSGKTTLLNLLGGLDTPTGGRITLDGTDLAALDEPGLLALRRDRIGFVFQSFGLIPVLTAAENVGVPMRLRRVPAKEREERARTLLALVGLADHAEQRPGELSGGQQQRVAVARALANDPDLIIADEPTGQLDSETGRSIMELLRAVVRSQSVTVLVATHDPHLIELADRVVELRDGRIVEPGAADGTGPTADATPQGAEAPASPRRH</sequence>
<dbReference type="InterPro" id="IPR003439">
    <property type="entry name" value="ABC_transporter-like_ATP-bd"/>
</dbReference>
<dbReference type="InterPro" id="IPR027417">
    <property type="entry name" value="P-loop_NTPase"/>
</dbReference>
<dbReference type="SUPFAM" id="SSF52540">
    <property type="entry name" value="P-loop containing nucleoside triphosphate hydrolases"/>
    <property type="match status" value="1"/>
</dbReference>
<dbReference type="EMBL" id="JBIRUI010000011">
    <property type="protein sequence ID" value="MFI1716565.1"/>
    <property type="molecule type" value="Genomic_DNA"/>
</dbReference>
<dbReference type="Pfam" id="PF00005">
    <property type="entry name" value="ABC_tran"/>
    <property type="match status" value="1"/>
</dbReference>
<proteinExistence type="predicted"/>
<keyword evidence="1" id="KW-0813">Transport</keyword>
<evidence type="ECO:0000313" key="6">
    <source>
        <dbReference type="EMBL" id="MFI1716565.1"/>
    </source>
</evidence>
<dbReference type="CDD" id="cd03255">
    <property type="entry name" value="ABC_MJ0796_LolCDE_FtsE"/>
    <property type="match status" value="1"/>
</dbReference>
<dbReference type="SMART" id="SM00382">
    <property type="entry name" value="AAA"/>
    <property type="match status" value="1"/>
</dbReference>
<gene>
    <name evidence="6" type="ORF">ACH407_23695</name>
</gene>
<dbReference type="PANTHER" id="PTHR24220">
    <property type="entry name" value="IMPORT ATP-BINDING PROTEIN"/>
    <property type="match status" value="1"/>
</dbReference>
<evidence type="ECO:0000313" key="7">
    <source>
        <dbReference type="Proteomes" id="UP001611339"/>
    </source>
</evidence>
<feature type="region of interest" description="Disordered" evidence="4">
    <location>
        <begin position="241"/>
        <end position="268"/>
    </location>
</feature>
<feature type="compositionally biased region" description="Low complexity" evidence="4">
    <location>
        <begin position="242"/>
        <end position="256"/>
    </location>
</feature>